<dbReference type="AlphaFoldDB" id="A0AAW2XHR0"/>
<dbReference type="EMBL" id="JACGWN010000004">
    <property type="protein sequence ID" value="KAL0453306.1"/>
    <property type="molecule type" value="Genomic_DNA"/>
</dbReference>
<organism evidence="1">
    <name type="scientific">Sesamum latifolium</name>
    <dbReference type="NCBI Taxonomy" id="2727402"/>
    <lineage>
        <taxon>Eukaryota</taxon>
        <taxon>Viridiplantae</taxon>
        <taxon>Streptophyta</taxon>
        <taxon>Embryophyta</taxon>
        <taxon>Tracheophyta</taxon>
        <taxon>Spermatophyta</taxon>
        <taxon>Magnoliopsida</taxon>
        <taxon>eudicotyledons</taxon>
        <taxon>Gunneridae</taxon>
        <taxon>Pentapetalae</taxon>
        <taxon>asterids</taxon>
        <taxon>lamiids</taxon>
        <taxon>Lamiales</taxon>
        <taxon>Pedaliaceae</taxon>
        <taxon>Sesamum</taxon>
    </lineage>
</organism>
<proteinExistence type="predicted"/>
<sequence length="89" mass="10281">MPVTKYRYFCMDPLDLEGIDPGVINHHLNIDPSVKPVKQKKRHFGPEKDKIIQVEVNKLLRTEHIRETLEWLSNVVLDRAIGGFFGVSL</sequence>
<reference evidence="1" key="2">
    <citation type="journal article" date="2024" name="Plant">
        <title>Genomic evolution and insights into agronomic trait innovations of Sesamum species.</title>
        <authorList>
            <person name="Miao H."/>
            <person name="Wang L."/>
            <person name="Qu L."/>
            <person name="Liu H."/>
            <person name="Sun Y."/>
            <person name="Le M."/>
            <person name="Wang Q."/>
            <person name="Wei S."/>
            <person name="Zheng Y."/>
            <person name="Lin W."/>
            <person name="Duan Y."/>
            <person name="Cao H."/>
            <person name="Xiong S."/>
            <person name="Wang X."/>
            <person name="Wei L."/>
            <person name="Li C."/>
            <person name="Ma Q."/>
            <person name="Ju M."/>
            <person name="Zhao R."/>
            <person name="Li G."/>
            <person name="Mu C."/>
            <person name="Tian Q."/>
            <person name="Mei H."/>
            <person name="Zhang T."/>
            <person name="Gao T."/>
            <person name="Zhang H."/>
        </authorList>
    </citation>
    <scope>NUCLEOTIDE SEQUENCE</scope>
    <source>
        <strain evidence="1">KEN1</strain>
    </source>
</reference>
<dbReference type="Gene3D" id="3.10.10.10">
    <property type="entry name" value="HIV Type 1 Reverse Transcriptase, subunit A, domain 1"/>
    <property type="match status" value="1"/>
</dbReference>
<dbReference type="SUPFAM" id="SSF56672">
    <property type="entry name" value="DNA/RNA polymerases"/>
    <property type="match status" value="1"/>
</dbReference>
<gene>
    <name evidence="1" type="ORF">Slati_1308700</name>
</gene>
<accession>A0AAW2XHR0</accession>
<name>A0AAW2XHR0_9LAMI</name>
<protein>
    <submittedName>
        <fullName evidence="1">Uncharacterized protein</fullName>
    </submittedName>
</protein>
<dbReference type="InterPro" id="IPR043502">
    <property type="entry name" value="DNA/RNA_pol_sf"/>
</dbReference>
<reference evidence="1" key="1">
    <citation type="submission" date="2020-06" db="EMBL/GenBank/DDBJ databases">
        <authorList>
            <person name="Li T."/>
            <person name="Hu X."/>
            <person name="Zhang T."/>
            <person name="Song X."/>
            <person name="Zhang H."/>
            <person name="Dai N."/>
            <person name="Sheng W."/>
            <person name="Hou X."/>
            <person name="Wei L."/>
        </authorList>
    </citation>
    <scope>NUCLEOTIDE SEQUENCE</scope>
    <source>
        <strain evidence="1">KEN1</strain>
        <tissue evidence="1">Leaf</tissue>
    </source>
</reference>
<comment type="caution">
    <text evidence="1">The sequence shown here is derived from an EMBL/GenBank/DDBJ whole genome shotgun (WGS) entry which is preliminary data.</text>
</comment>
<evidence type="ECO:0000313" key="1">
    <source>
        <dbReference type="EMBL" id="KAL0453306.1"/>
    </source>
</evidence>